<keyword evidence="7" id="KW-1185">Reference proteome</keyword>
<dbReference type="SUPFAM" id="SSF51679">
    <property type="entry name" value="Bacterial luciferase-like"/>
    <property type="match status" value="1"/>
</dbReference>
<keyword evidence="1" id="KW-0285">Flavoprotein</keyword>
<comment type="caution">
    <text evidence="6">The sequence shown here is derived from an EMBL/GenBank/DDBJ whole genome shotgun (WGS) entry which is preliminary data.</text>
</comment>
<dbReference type="GO" id="GO:0046306">
    <property type="term" value="P:alkanesulfonate catabolic process"/>
    <property type="evidence" value="ECO:0007669"/>
    <property type="project" value="TreeGrafter"/>
</dbReference>
<evidence type="ECO:0000313" key="7">
    <source>
        <dbReference type="Proteomes" id="UP000578449"/>
    </source>
</evidence>
<dbReference type="Gene3D" id="3.20.20.30">
    <property type="entry name" value="Luciferase-like domain"/>
    <property type="match status" value="1"/>
</dbReference>
<dbReference type="GO" id="GO:0008726">
    <property type="term" value="F:alkanesulfonate monooxygenase activity"/>
    <property type="evidence" value="ECO:0007669"/>
    <property type="project" value="TreeGrafter"/>
</dbReference>
<dbReference type="EMBL" id="JACHGN010000002">
    <property type="protein sequence ID" value="MBB5131595.1"/>
    <property type="molecule type" value="Genomic_DNA"/>
</dbReference>
<dbReference type="PANTHER" id="PTHR42847:SF4">
    <property type="entry name" value="ALKANESULFONATE MONOOXYGENASE-RELATED"/>
    <property type="match status" value="1"/>
</dbReference>
<dbReference type="PANTHER" id="PTHR42847">
    <property type="entry name" value="ALKANESULFONATE MONOOXYGENASE"/>
    <property type="match status" value="1"/>
</dbReference>
<keyword evidence="2" id="KW-0288">FMN</keyword>
<dbReference type="Proteomes" id="UP000578449">
    <property type="component" value="Unassembled WGS sequence"/>
</dbReference>
<protein>
    <submittedName>
        <fullName evidence="6">Alkanesulfonate monooxygenase SsuD/methylene tetrahydromethanopterin reductase-like flavin-dependent oxidoreductase (Luciferase family)</fullName>
    </submittedName>
</protein>
<feature type="domain" description="Luciferase-like" evidence="5">
    <location>
        <begin position="18"/>
        <end position="241"/>
    </location>
</feature>
<evidence type="ECO:0000256" key="3">
    <source>
        <dbReference type="ARBA" id="ARBA00023002"/>
    </source>
</evidence>
<evidence type="ECO:0000256" key="2">
    <source>
        <dbReference type="ARBA" id="ARBA00022643"/>
    </source>
</evidence>
<dbReference type="InterPro" id="IPR050172">
    <property type="entry name" value="SsuD_RutA_monooxygenase"/>
</dbReference>
<reference evidence="6 7" key="1">
    <citation type="submission" date="2020-08" db="EMBL/GenBank/DDBJ databases">
        <title>Genomic Encyclopedia of Type Strains, Phase IV (KMG-IV): sequencing the most valuable type-strain genomes for metagenomic binning, comparative biology and taxonomic classification.</title>
        <authorList>
            <person name="Goeker M."/>
        </authorList>
    </citation>
    <scope>NUCLEOTIDE SEQUENCE [LARGE SCALE GENOMIC DNA]</scope>
    <source>
        <strain evidence="6 7">DSM 45615</strain>
    </source>
</reference>
<sequence length="309" mass="33530">MKDDTVPDLSVLVLPDRDPARFVADVRAAEAMGVRTVWTYDHLTWQPLQDAPWHAAVPMLAAAAVSTTRVRLGTQVATPNYRHPVTFAKEIVTLDHLSGGRLEIGVGAGAESSDSRVLGDPQRTLGERFARFAEWLGLLDHLLTHEVTTVRGPRYSAVEARRIPGCVQRPRVPLTVGAAGPRALRLAARHGQAWVTYGPYRGRDDPEEWFAALAAQGAALDEALAAEGRPPGAVRRIAQVALDVTWPFRGAGAYADFAGRLAELGFDEIAVHWPRHDDGRGVPEHALAYLAAVHLPGPADSTRKAEHDE</sequence>
<gene>
    <name evidence="6" type="ORF">HNP84_001301</name>
</gene>
<accession>A0A840P6F9</accession>
<evidence type="ECO:0000256" key="1">
    <source>
        <dbReference type="ARBA" id="ARBA00022630"/>
    </source>
</evidence>
<dbReference type="Pfam" id="PF00296">
    <property type="entry name" value="Bac_luciferase"/>
    <property type="match status" value="1"/>
</dbReference>
<name>A0A840P6F9_9ACTN</name>
<organism evidence="6 7">
    <name type="scientific">Thermocatellispora tengchongensis</name>
    <dbReference type="NCBI Taxonomy" id="1073253"/>
    <lineage>
        <taxon>Bacteria</taxon>
        <taxon>Bacillati</taxon>
        <taxon>Actinomycetota</taxon>
        <taxon>Actinomycetes</taxon>
        <taxon>Streptosporangiales</taxon>
        <taxon>Streptosporangiaceae</taxon>
        <taxon>Thermocatellispora</taxon>
    </lineage>
</organism>
<evidence type="ECO:0000259" key="5">
    <source>
        <dbReference type="Pfam" id="PF00296"/>
    </source>
</evidence>
<evidence type="ECO:0000313" key="6">
    <source>
        <dbReference type="EMBL" id="MBB5131595.1"/>
    </source>
</evidence>
<dbReference type="RefSeq" id="WP_221335893.1">
    <property type="nucleotide sequence ID" value="NZ_BAABIX010000079.1"/>
</dbReference>
<proteinExistence type="predicted"/>
<dbReference type="AlphaFoldDB" id="A0A840P6F9"/>
<dbReference type="InterPro" id="IPR011251">
    <property type="entry name" value="Luciferase-like_dom"/>
</dbReference>
<evidence type="ECO:0000256" key="4">
    <source>
        <dbReference type="ARBA" id="ARBA00023033"/>
    </source>
</evidence>
<keyword evidence="3" id="KW-0560">Oxidoreductase</keyword>
<dbReference type="InterPro" id="IPR036661">
    <property type="entry name" value="Luciferase-like_sf"/>
</dbReference>
<keyword evidence="4 6" id="KW-0503">Monooxygenase</keyword>